<accession>A0A1S1PLV2</accession>
<evidence type="ECO:0000313" key="3">
    <source>
        <dbReference type="Proteomes" id="UP000179769"/>
    </source>
</evidence>
<evidence type="ECO:0000313" key="2">
    <source>
        <dbReference type="EMBL" id="OHV22670.1"/>
    </source>
</evidence>
<keyword evidence="3" id="KW-1185">Reference proteome</keyword>
<evidence type="ECO:0000259" key="1">
    <source>
        <dbReference type="PROSITE" id="PS50968"/>
    </source>
</evidence>
<dbReference type="Gene3D" id="2.40.50.100">
    <property type="match status" value="1"/>
</dbReference>
<organism evidence="2 3">
    <name type="scientific">Parafrankia soli</name>
    <dbReference type="NCBI Taxonomy" id="2599596"/>
    <lineage>
        <taxon>Bacteria</taxon>
        <taxon>Bacillati</taxon>
        <taxon>Actinomycetota</taxon>
        <taxon>Actinomycetes</taxon>
        <taxon>Frankiales</taxon>
        <taxon>Frankiaceae</taxon>
        <taxon>Parafrankia</taxon>
    </lineage>
</organism>
<comment type="caution">
    <text evidence="2">The sequence shown here is derived from an EMBL/GenBank/DDBJ whole genome shotgun (WGS) entry which is preliminary data.</text>
</comment>
<protein>
    <submittedName>
        <fullName evidence="2">Dihydrolipoamide acyltransferase</fullName>
    </submittedName>
</protein>
<reference evidence="3" key="1">
    <citation type="submission" date="2016-07" db="EMBL/GenBank/DDBJ databases">
        <title>Frankia sp. NRRL B-16219 Genome sequencing.</title>
        <authorList>
            <person name="Ghodhbane-Gtari F."/>
            <person name="Swanson E."/>
            <person name="Gueddou A."/>
            <person name="Louati M."/>
            <person name="Nouioui I."/>
            <person name="Hezbri K."/>
            <person name="Abebe-Akele F."/>
            <person name="Simpson S."/>
            <person name="Morris K."/>
            <person name="Thomas K."/>
            <person name="Gtari M."/>
            <person name="Tisa L.S."/>
        </authorList>
    </citation>
    <scope>NUCLEOTIDE SEQUENCE [LARGE SCALE GENOMIC DNA]</scope>
    <source>
        <strain evidence="3">NRRL B-16219</strain>
    </source>
</reference>
<name>A0A1S1PLV2_9ACTN</name>
<dbReference type="EMBL" id="MAXA01000245">
    <property type="protein sequence ID" value="OHV22670.1"/>
    <property type="molecule type" value="Genomic_DNA"/>
</dbReference>
<dbReference type="GO" id="GO:0016746">
    <property type="term" value="F:acyltransferase activity"/>
    <property type="evidence" value="ECO:0007669"/>
    <property type="project" value="UniProtKB-KW"/>
</dbReference>
<dbReference type="InterPro" id="IPR011053">
    <property type="entry name" value="Single_hybrid_motif"/>
</dbReference>
<keyword evidence="2" id="KW-0808">Transferase</keyword>
<dbReference type="RefSeq" id="WP_071066049.1">
    <property type="nucleotide sequence ID" value="NZ_MAXA01000245.1"/>
</dbReference>
<sequence length="80" mass="8317">MADFTIRIPRVSVAISEAELIELLVDEGANVAEGDPLFIIATDKAETEVEAGASGTVHWTGAVETVYEIGAEIGTIQASG</sequence>
<gene>
    <name evidence="2" type="ORF">BBK14_25475</name>
</gene>
<dbReference type="AlphaFoldDB" id="A0A1S1PLV2"/>
<dbReference type="Pfam" id="PF00364">
    <property type="entry name" value="Biotin_lipoyl"/>
    <property type="match status" value="1"/>
</dbReference>
<dbReference type="Proteomes" id="UP000179769">
    <property type="component" value="Unassembled WGS sequence"/>
</dbReference>
<dbReference type="CDD" id="cd06849">
    <property type="entry name" value="lipoyl_domain"/>
    <property type="match status" value="1"/>
</dbReference>
<proteinExistence type="predicted"/>
<dbReference type="PROSITE" id="PS50968">
    <property type="entry name" value="BIOTINYL_LIPOYL"/>
    <property type="match status" value="1"/>
</dbReference>
<dbReference type="OrthoDB" id="9805770at2"/>
<keyword evidence="2" id="KW-0012">Acyltransferase</keyword>
<dbReference type="InterPro" id="IPR000089">
    <property type="entry name" value="Biotin_lipoyl"/>
</dbReference>
<dbReference type="SUPFAM" id="SSF51230">
    <property type="entry name" value="Single hybrid motif"/>
    <property type="match status" value="1"/>
</dbReference>
<feature type="domain" description="Lipoyl-binding" evidence="1">
    <location>
        <begin position="3"/>
        <end position="80"/>
    </location>
</feature>